<evidence type="ECO:0000313" key="3">
    <source>
        <dbReference type="Proteomes" id="UP000054007"/>
    </source>
</evidence>
<accession>A0A0D7B2J8</accession>
<name>A0A0D7B2J8_9AGAR</name>
<feature type="compositionally biased region" description="Polar residues" evidence="1">
    <location>
        <begin position="541"/>
        <end position="563"/>
    </location>
</feature>
<dbReference type="AlphaFoldDB" id="A0A0D7B2J8"/>
<protein>
    <submittedName>
        <fullName evidence="2">Uncharacterized protein</fullName>
    </submittedName>
</protein>
<reference evidence="2 3" key="1">
    <citation type="journal article" date="2015" name="Fungal Genet. Biol.">
        <title>Evolution of novel wood decay mechanisms in Agaricales revealed by the genome sequences of Fistulina hepatica and Cylindrobasidium torrendii.</title>
        <authorList>
            <person name="Floudas D."/>
            <person name="Held B.W."/>
            <person name="Riley R."/>
            <person name="Nagy L.G."/>
            <person name="Koehler G."/>
            <person name="Ransdell A.S."/>
            <person name="Younus H."/>
            <person name="Chow J."/>
            <person name="Chiniquy J."/>
            <person name="Lipzen A."/>
            <person name="Tritt A."/>
            <person name="Sun H."/>
            <person name="Haridas S."/>
            <person name="LaButti K."/>
            <person name="Ohm R.A."/>
            <person name="Kues U."/>
            <person name="Blanchette R.A."/>
            <person name="Grigoriev I.V."/>
            <person name="Minto R.E."/>
            <person name="Hibbett D.S."/>
        </authorList>
    </citation>
    <scope>NUCLEOTIDE SEQUENCE [LARGE SCALE GENOMIC DNA]</scope>
    <source>
        <strain evidence="2 3">FP15055 ss-10</strain>
    </source>
</reference>
<sequence length="860" mass="93978">MYSRRRLKHSTNPSLPPTAPDLEQQQEPEPASAPAGDENRPPEGEVLPPEDPPEDEALPPGDEVPLPGQDDSEDDDGQVENPGDKQSPKLTFKRGWAKGRRTTFFEDYMPDYVSARARGPQQARDYVINVTNDYCAQFTWWLEPPKEPTAEDLAMTDNDLPPGELALKDAKLQRLRVGIRNFLERLSSTVSPLAKMSPSQIKKDPVGSLLAKIGNAKWGITRARTAYQLWSKAGFDSVREGVDKTVAAAKLDAKTERISVAAGRTKAAFDSLPASERRVWELKAEAEKKLNQERRDSAKQHGGVISHTCLDPEATQELLDDLVNKIDPLLRGISMLTGGNTHFYWAGPEPRRGGQINVLSVHAGNNKSAIPRNFSEAGGAEAAGRRRVAEATFGDFALRCYDAQQQAKRTLPGVPPCTAPPSFLRYRPVTWELGGPVPVNALQVTESSDPLPATLPGPSSNFSPPPVPSAAPSNQTGLIQIAPNTSKRKKTTPAVEKPRKRRSHQRDNDSDTENDEEPWKAFNSDGSGDDEPPNRAPYQPGTRSSGRLSSASKTVNSVASPTNAIDVPLPTSPVPMDIDQPFTDPTTDEASKDLVEDMDTDDPTTAAPVEPEVVAQPQHVEDALPEESTVTPPGQTVAAPPTSIAPRTSARTAGRASAKSAASQVATKAASKVATKPKVTGSKVTLPAYITDVQPMFASVNAPHWTALIQKFIEFEGSRKFAEGRLQVGHRPEVVTKWTAARRPHYADGVLPKTMPATFQLVEDAFWVWWRFLQPQWRNTCSSNRKGDISKNPLTSRDRQGVEDTWDRLDVSGPLGFMNIIAYLCMWGKKVKKEQAGEDGWNDAIQDVAWVLDNMTSAGR</sequence>
<feature type="region of interest" description="Disordered" evidence="1">
    <location>
        <begin position="1"/>
        <end position="93"/>
    </location>
</feature>
<keyword evidence="3" id="KW-1185">Reference proteome</keyword>
<feature type="region of interest" description="Disordered" evidence="1">
    <location>
        <begin position="447"/>
        <end position="589"/>
    </location>
</feature>
<dbReference type="Proteomes" id="UP000054007">
    <property type="component" value="Unassembled WGS sequence"/>
</dbReference>
<gene>
    <name evidence="2" type="ORF">CYLTODRAFT_413146</name>
</gene>
<dbReference type="OrthoDB" id="2683861at2759"/>
<organism evidence="2 3">
    <name type="scientific">Cylindrobasidium torrendii FP15055 ss-10</name>
    <dbReference type="NCBI Taxonomy" id="1314674"/>
    <lineage>
        <taxon>Eukaryota</taxon>
        <taxon>Fungi</taxon>
        <taxon>Dikarya</taxon>
        <taxon>Basidiomycota</taxon>
        <taxon>Agaricomycotina</taxon>
        <taxon>Agaricomycetes</taxon>
        <taxon>Agaricomycetidae</taxon>
        <taxon>Agaricales</taxon>
        <taxon>Marasmiineae</taxon>
        <taxon>Physalacriaceae</taxon>
        <taxon>Cylindrobasidium</taxon>
    </lineage>
</organism>
<feature type="region of interest" description="Disordered" evidence="1">
    <location>
        <begin position="624"/>
        <end position="659"/>
    </location>
</feature>
<dbReference type="EMBL" id="KN880623">
    <property type="protein sequence ID" value="KIY64697.1"/>
    <property type="molecule type" value="Genomic_DNA"/>
</dbReference>
<feature type="compositionally biased region" description="Polar residues" evidence="1">
    <location>
        <begin position="475"/>
        <end position="485"/>
    </location>
</feature>
<feature type="compositionally biased region" description="Low complexity" evidence="1">
    <location>
        <begin position="645"/>
        <end position="659"/>
    </location>
</feature>
<evidence type="ECO:0000256" key="1">
    <source>
        <dbReference type="SAM" id="MobiDB-lite"/>
    </source>
</evidence>
<proteinExistence type="predicted"/>
<evidence type="ECO:0000313" key="2">
    <source>
        <dbReference type="EMBL" id="KIY64697.1"/>
    </source>
</evidence>